<comment type="caution">
    <text evidence="1">The sequence shown here is derived from an EMBL/GenBank/DDBJ whole genome shotgun (WGS) entry which is preliminary data.</text>
</comment>
<organism evidence="1 2">
    <name type="scientific">Spiromyces aspiralis</name>
    <dbReference type="NCBI Taxonomy" id="68401"/>
    <lineage>
        <taxon>Eukaryota</taxon>
        <taxon>Fungi</taxon>
        <taxon>Fungi incertae sedis</taxon>
        <taxon>Zoopagomycota</taxon>
        <taxon>Kickxellomycotina</taxon>
        <taxon>Kickxellomycetes</taxon>
        <taxon>Kickxellales</taxon>
        <taxon>Kickxellaceae</taxon>
        <taxon>Spiromyces</taxon>
    </lineage>
</organism>
<keyword evidence="2" id="KW-1185">Reference proteome</keyword>
<dbReference type="EMBL" id="JAMZIH010005412">
    <property type="protein sequence ID" value="KAJ1675231.1"/>
    <property type="molecule type" value="Genomic_DNA"/>
</dbReference>
<proteinExistence type="predicted"/>
<gene>
    <name evidence="1" type="ORF">EV182_001677</name>
</gene>
<evidence type="ECO:0000313" key="1">
    <source>
        <dbReference type="EMBL" id="KAJ1675231.1"/>
    </source>
</evidence>
<sequence length="313" mass="34601">MFEFFESRTKPKQRGPLGVAAGSTFSSVSNSPRSASTYASPQASVDLSQLFGHLTVGNSALCHLDDGELLDQPEVDLGIAILLRSKQESRLGNPDMAAQLYLDALKRIACAIKDTQQIADAQQRDRLESVRDALASTSVDDFFSKATTATAAARRGHPLQHGLTHRKYDIEDIVNALFTLTACLFATLGRLVVWVAVTFQKSQLPELILVGCQWLFRMLFSVAQSLDLPRKLFVAGQYVLARIVVLDEQTQLSQKLTFALITIAQSLLRHIEVRPHSHRRHQDHHSAMGAAACGYVGEDAQSPPDYNERFKEL</sequence>
<name>A0ACC1HFW1_9FUNG</name>
<evidence type="ECO:0000313" key="2">
    <source>
        <dbReference type="Proteomes" id="UP001145114"/>
    </source>
</evidence>
<accession>A0ACC1HFW1</accession>
<dbReference type="Proteomes" id="UP001145114">
    <property type="component" value="Unassembled WGS sequence"/>
</dbReference>
<reference evidence="1" key="1">
    <citation type="submission" date="2022-06" db="EMBL/GenBank/DDBJ databases">
        <title>Phylogenomic reconstructions and comparative analyses of Kickxellomycotina fungi.</title>
        <authorList>
            <person name="Reynolds N.K."/>
            <person name="Stajich J.E."/>
            <person name="Barry K."/>
            <person name="Grigoriev I.V."/>
            <person name="Crous P."/>
            <person name="Smith M.E."/>
        </authorList>
    </citation>
    <scope>NUCLEOTIDE SEQUENCE</scope>
    <source>
        <strain evidence="1">RSA 2271</strain>
    </source>
</reference>
<protein>
    <submittedName>
        <fullName evidence="1">Uncharacterized protein</fullName>
    </submittedName>
</protein>